<protein>
    <submittedName>
        <fullName evidence="1">Uncharacterized protein</fullName>
    </submittedName>
</protein>
<reference evidence="1" key="1">
    <citation type="submission" date="2014-05" db="EMBL/GenBank/DDBJ databases">
        <title>The transcriptome of the halophilic microalga Tetraselmis sp. GSL018 isolated from the Great Salt Lake, Utah.</title>
        <authorList>
            <person name="Jinkerson R.E."/>
            <person name="D'Adamo S."/>
            <person name="Posewitz M.C."/>
        </authorList>
    </citation>
    <scope>NUCLEOTIDE SEQUENCE</scope>
    <source>
        <strain evidence="1">GSL018</strain>
    </source>
</reference>
<proteinExistence type="predicted"/>
<accession>A0A061QUD8</accession>
<name>A0A061QUD8_9CHLO</name>
<evidence type="ECO:0000313" key="1">
    <source>
        <dbReference type="EMBL" id="JAC62050.1"/>
    </source>
</evidence>
<feature type="non-terminal residue" evidence="1">
    <location>
        <position position="1"/>
    </location>
</feature>
<organism evidence="1">
    <name type="scientific">Tetraselmis sp. GSL018</name>
    <dbReference type="NCBI Taxonomy" id="582737"/>
    <lineage>
        <taxon>Eukaryota</taxon>
        <taxon>Viridiplantae</taxon>
        <taxon>Chlorophyta</taxon>
        <taxon>core chlorophytes</taxon>
        <taxon>Chlorodendrophyceae</taxon>
        <taxon>Chlorodendrales</taxon>
        <taxon>Chlorodendraceae</taxon>
        <taxon>Tetraselmis</taxon>
    </lineage>
</organism>
<sequence length="65" mass="7735">LFCNHSFSACYTESLKAHLTSMHTDHYVLDMMKEYMLSFSYTLERPSIYHQQRICFWSAARHGLV</sequence>
<dbReference type="EMBL" id="GBEZ01024994">
    <property type="protein sequence ID" value="JAC62050.1"/>
    <property type="molecule type" value="Transcribed_RNA"/>
</dbReference>
<gene>
    <name evidence="1" type="ORF">TSPGSL018_24434</name>
</gene>
<dbReference type="AlphaFoldDB" id="A0A061QUD8"/>